<dbReference type="AlphaFoldDB" id="B4W214"/>
<evidence type="ECO:0000313" key="1">
    <source>
        <dbReference type="EMBL" id="EDX71805.1"/>
    </source>
</evidence>
<dbReference type="RefSeq" id="WP_006105240.1">
    <property type="nucleotide sequence ID" value="NZ_DS989869.1"/>
</dbReference>
<reference evidence="1 2" key="1">
    <citation type="submission" date="2008-07" db="EMBL/GenBank/DDBJ databases">
        <authorList>
            <person name="Tandeau de Marsac N."/>
            <person name="Ferriera S."/>
            <person name="Johnson J."/>
            <person name="Kravitz S."/>
            <person name="Beeson K."/>
            <person name="Sutton G."/>
            <person name="Rogers Y.-H."/>
            <person name="Friedman R."/>
            <person name="Frazier M."/>
            <person name="Venter J.C."/>
        </authorList>
    </citation>
    <scope>NUCLEOTIDE SEQUENCE [LARGE SCALE GENOMIC DNA]</scope>
    <source>
        <strain evidence="1 2">PCC 7420</strain>
    </source>
</reference>
<dbReference type="Gene3D" id="3.40.50.300">
    <property type="entry name" value="P-loop containing nucleotide triphosphate hydrolases"/>
    <property type="match status" value="1"/>
</dbReference>
<evidence type="ECO:0000313" key="2">
    <source>
        <dbReference type="Proteomes" id="UP000003835"/>
    </source>
</evidence>
<dbReference type="Pfam" id="PF13671">
    <property type="entry name" value="AAA_33"/>
    <property type="match status" value="1"/>
</dbReference>
<organism evidence="1 2">
    <name type="scientific">Coleofasciculus chthonoplastes PCC 7420</name>
    <dbReference type="NCBI Taxonomy" id="118168"/>
    <lineage>
        <taxon>Bacteria</taxon>
        <taxon>Bacillati</taxon>
        <taxon>Cyanobacteriota</taxon>
        <taxon>Cyanophyceae</taxon>
        <taxon>Coleofasciculales</taxon>
        <taxon>Coleofasciculaceae</taxon>
        <taxon>Coleofasciculus</taxon>
    </lineage>
</organism>
<dbReference type="eggNOG" id="COG4639">
    <property type="taxonomic scope" value="Bacteria"/>
</dbReference>
<dbReference type="SUPFAM" id="SSF52540">
    <property type="entry name" value="P-loop containing nucleoside triphosphate hydrolases"/>
    <property type="match status" value="1"/>
</dbReference>
<gene>
    <name evidence="1" type="ORF">MC7420_6891</name>
</gene>
<dbReference type="Proteomes" id="UP000003835">
    <property type="component" value="Unassembled WGS sequence"/>
</dbReference>
<keyword evidence="2" id="KW-1185">Reference proteome</keyword>
<dbReference type="EMBL" id="DS989869">
    <property type="protein sequence ID" value="EDX71805.1"/>
    <property type="molecule type" value="Genomic_DNA"/>
</dbReference>
<sequence>AHVPFHQREAIVSLVQYGSLPLWFWDKPNPQRAVIKASQLVRCDLLALLAEADIRGRVCDDQLELLERVQFFREYCQENNCLSYPKPFPSAHSRFVYFQKDDRDPNYAAFDDTRFEVVLMSGLPGAGKDSWIQENLPDWTVISLDELRQAMNISPTDNQTAVVERARAIAKDYMRAEKSFVWNATNLSRQLRSSLINLFSAYHARIRIVYLEVAWEELLRRNRSRAAKVPETVMQRMRDRLEVPDITEAHRVDWIVES</sequence>
<dbReference type="InterPro" id="IPR027417">
    <property type="entry name" value="P-loop_NTPase"/>
</dbReference>
<dbReference type="OrthoDB" id="9805698at2"/>
<protein>
    <submittedName>
        <fullName evidence="1">Uncharacterized protein</fullName>
    </submittedName>
</protein>
<dbReference type="HOGENOM" id="CLU_059923_1_0_3"/>
<accession>B4W214</accession>
<name>B4W214_9CYAN</name>
<dbReference type="STRING" id="118168.MC7420_6891"/>
<feature type="non-terminal residue" evidence="1">
    <location>
        <position position="1"/>
    </location>
</feature>
<proteinExistence type="predicted"/>